<feature type="non-terminal residue" evidence="2">
    <location>
        <position position="1"/>
    </location>
</feature>
<dbReference type="EMBL" id="CAJOBA010119816">
    <property type="protein sequence ID" value="CAF4576905.1"/>
    <property type="molecule type" value="Genomic_DNA"/>
</dbReference>
<dbReference type="Proteomes" id="UP000677228">
    <property type="component" value="Unassembled WGS sequence"/>
</dbReference>
<dbReference type="AlphaFoldDB" id="A0A8S2YTJ4"/>
<name>A0A8S2YTJ4_9BILA</name>
<evidence type="ECO:0000313" key="3">
    <source>
        <dbReference type="Proteomes" id="UP000682733"/>
    </source>
</evidence>
<gene>
    <name evidence="1" type="ORF">OVA965_LOCUS46092</name>
    <name evidence="2" type="ORF">TMI583_LOCUS50309</name>
</gene>
<organism evidence="2 3">
    <name type="scientific">Didymodactylos carnosus</name>
    <dbReference type="NCBI Taxonomy" id="1234261"/>
    <lineage>
        <taxon>Eukaryota</taxon>
        <taxon>Metazoa</taxon>
        <taxon>Spiralia</taxon>
        <taxon>Gnathifera</taxon>
        <taxon>Rotifera</taxon>
        <taxon>Eurotatoria</taxon>
        <taxon>Bdelloidea</taxon>
        <taxon>Philodinida</taxon>
        <taxon>Philodinidae</taxon>
        <taxon>Didymodactylos</taxon>
    </lineage>
</organism>
<evidence type="ECO:0000313" key="2">
    <source>
        <dbReference type="EMBL" id="CAF4576905.1"/>
    </source>
</evidence>
<comment type="caution">
    <text evidence="2">The sequence shown here is derived from an EMBL/GenBank/DDBJ whole genome shotgun (WGS) entry which is preliminary data.</text>
</comment>
<protein>
    <submittedName>
        <fullName evidence="2">Uncharacterized protein</fullName>
    </submittedName>
</protein>
<dbReference type="EMBL" id="CAJNOK010080239">
    <property type="protein sequence ID" value="CAF1681883.1"/>
    <property type="molecule type" value="Genomic_DNA"/>
</dbReference>
<sequence length="105" mass="12024">MQYYKQHSYRKVEQLEREIIVGLVEQFGNSAPAIANFVRSSGQNYGDIGFYYQQIAYGSARKRVYDILKRAAQSIAVQRARDDLWFTLPVEPPFVAVPSPAMPLH</sequence>
<accession>A0A8S2YTJ4</accession>
<evidence type="ECO:0000313" key="1">
    <source>
        <dbReference type="EMBL" id="CAF1681883.1"/>
    </source>
</evidence>
<proteinExistence type="predicted"/>
<reference evidence="2" key="1">
    <citation type="submission" date="2021-02" db="EMBL/GenBank/DDBJ databases">
        <authorList>
            <person name="Nowell W R."/>
        </authorList>
    </citation>
    <scope>NUCLEOTIDE SEQUENCE</scope>
</reference>
<dbReference type="Proteomes" id="UP000682733">
    <property type="component" value="Unassembled WGS sequence"/>
</dbReference>